<dbReference type="InterPro" id="IPR000483">
    <property type="entry name" value="Cys-rich_flank_reg_C"/>
</dbReference>
<dbReference type="OrthoDB" id="1687175at2759"/>
<evidence type="ECO:0000313" key="7">
    <source>
        <dbReference type="EMBL" id="KAF7993452.1"/>
    </source>
</evidence>
<evidence type="ECO:0000256" key="2">
    <source>
        <dbReference type="ARBA" id="ARBA00022729"/>
    </source>
</evidence>
<evidence type="ECO:0000256" key="4">
    <source>
        <dbReference type="SAM" id="Phobius"/>
    </source>
</evidence>
<dbReference type="SMART" id="SM00369">
    <property type="entry name" value="LRR_TYP"/>
    <property type="match status" value="5"/>
</dbReference>
<dbReference type="PRINTS" id="PR00019">
    <property type="entry name" value="LEURICHRPT"/>
</dbReference>
<feature type="signal peptide" evidence="5">
    <location>
        <begin position="1"/>
        <end position="18"/>
    </location>
</feature>
<organism evidence="7 8">
    <name type="scientific">Aphidius gifuensis</name>
    <name type="common">Parasitoid wasp</name>
    <dbReference type="NCBI Taxonomy" id="684658"/>
    <lineage>
        <taxon>Eukaryota</taxon>
        <taxon>Metazoa</taxon>
        <taxon>Ecdysozoa</taxon>
        <taxon>Arthropoda</taxon>
        <taxon>Hexapoda</taxon>
        <taxon>Insecta</taxon>
        <taxon>Pterygota</taxon>
        <taxon>Neoptera</taxon>
        <taxon>Endopterygota</taxon>
        <taxon>Hymenoptera</taxon>
        <taxon>Apocrita</taxon>
        <taxon>Ichneumonoidea</taxon>
        <taxon>Braconidae</taxon>
        <taxon>Aphidiinae</taxon>
        <taxon>Aphidius</taxon>
    </lineage>
</organism>
<dbReference type="Pfam" id="PF13855">
    <property type="entry name" value="LRR_8"/>
    <property type="match status" value="1"/>
</dbReference>
<dbReference type="EMBL" id="JACMRX010000003">
    <property type="protein sequence ID" value="KAF7993452.1"/>
    <property type="molecule type" value="Genomic_DNA"/>
</dbReference>
<dbReference type="AlphaFoldDB" id="A0A835CRL8"/>
<feature type="chain" id="PRO_5033020353" description="LRRCT domain-containing protein" evidence="5">
    <location>
        <begin position="19"/>
        <end position="434"/>
    </location>
</feature>
<evidence type="ECO:0000313" key="8">
    <source>
        <dbReference type="Proteomes" id="UP000639338"/>
    </source>
</evidence>
<dbReference type="InterPro" id="IPR050333">
    <property type="entry name" value="SLRP"/>
</dbReference>
<dbReference type="InterPro" id="IPR001611">
    <property type="entry name" value="Leu-rich_rpt"/>
</dbReference>
<dbReference type="Proteomes" id="UP000639338">
    <property type="component" value="Unassembled WGS sequence"/>
</dbReference>
<feature type="transmembrane region" description="Helical" evidence="4">
    <location>
        <begin position="367"/>
        <end position="392"/>
    </location>
</feature>
<gene>
    <name evidence="7" type="ORF">HCN44_010047</name>
</gene>
<comment type="caution">
    <text evidence="7">The sequence shown here is derived from an EMBL/GenBank/DDBJ whole genome shotgun (WGS) entry which is preliminary data.</text>
</comment>
<dbReference type="PANTHER" id="PTHR45712:SF22">
    <property type="entry name" value="INSULIN-LIKE GROWTH FACTOR-BINDING PROTEIN COMPLEX ACID LABILE SUBUNIT"/>
    <property type="match status" value="1"/>
</dbReference>
<evidence type="ECO:0000256" key="1">
    <source>
        <dbReference type="ARBA" id="ARBA00022614"/>
    </source>
</evidence>
<evidence type="ECO:0000256" key="3">
    <source>
        <dbReference type="ARBA" id="ARBA00022737"/>
    </source>
</evidence>
<dbReference type="Gene3D" id="3.80.10.10">
    <property type="entry name" value="Ribonuclease Inhibitor"/>
    <property type="match status" value="2"/>
</dbReference>
<keyword evidence="3" id="KW-0677">Repeat</keyword>
<keyword evidence="4" id="KW-1133">Transmembrane helix</keyword>
<keyword evidence="4" id="KW-0812">Transmembrane</keyword>
<sequence>MWTYYFLLSLCIITQVQSKQIDLSYRGLKKEDFFARLQSTINIREVTDLNLKGNRFDNFIDCSTHLDHMKTLDLAENHLGQFLFLCNDGYALESLNVSHNFLEYIDDSSLNNKVSKLKILDLSFNKLSTINETMLQHMKILEFLSVASNPIVNLHENAFKNQKSMIHLDLTNVSQVFFPSTLFKAMTNLSYLNISHNKIEILPYLPLSLEELDISSTNILYVDNLIFPRMMKFYMNHMPNITEVVLNDFENLTMLEILSMENNPILSEFRVWPPNSRILPRLQHLSVRGCALETLTDDLRPIMQRVSIVDLQNNPWHCDCRMQWVNRLNLSNELSREIKCKTPDQHTKKILAEIPNHELVCVEISTIGYTAILVSTTIILLVILVGGFWIFWKGPLRQWSLPKRGTETVSYKNVVESSNDLISHLIVADDHNDE</sequence>
<evidence type="ECO:0000256" key="5">
    <source>
        <dbReference type="SAM" id="SignalP"/>
    </source>
</evidence>
<feature type="domain" description="LRRCT" evidence="6">
    <location>
        <begin position="314"/>
        <end position="362"/>
    </location>
</feature>
<reference evidence="7 8" key="1">
    <citation type="submission" date="2020-08" db="EMBL/GenBank/DDBJ databases">
        <title>Aphidius gifuensis genome sequencing and assembly.</title>
        <authorList>
            <person name="Du Z."/>
        </authorList>
    </citation>
    <scope>NUCLEOTIDE SEQUENCE [LARGE SCALE GENOMIC DNA]</scope>
    <source>
        <strain evidence="7">YNYX2018</strain>
        <tissue evidence="7">Adults</tissue>
    </source>
</reference>
<dbReference type="PROSITE" id="PS51450">
    <property type="entry name" value="LRR"/>
    <property type="match status" value="2"/>
</dbReference>
<keyword evidence="2 5" id="KW-0732">Signal</keyword>
<dbReference type="InterPro" id="IPR032675">
    <property type="entry name" value="LRR_dom_sf"/>
</dbReference>
<name>A0A835CRL8_APHGI</name>
<keyword evidence="8" id="KW-1185">Reference proteome</keyword>
<dbReference type="SUPFAM" id="SSF52058">
    <property type="entry name" value="L domain-like"/>
    <property type="match status" value="1"/>
</dbReference>
<evidence type="ECO:0000259" key="6">
    <source>
        <dbReference type="SMART" id="SM00082"/>
    </source>
</evidence>
<protein>
    <recommendedName>
        <fullName evidence="6">LRRCT domain-containing protein</fullName>
    </recommendedName>
</protein>
<keyword evidence="4" id="KW-0472">Membrane</keyword>
<dbReference type="SMART" id="SM00082">
    <property type="entry name" value="LRRCT"/>
    <property type="match status" value="1"/>
</dbReference>
<dbReference type="InterPro" id="IPR003591">
    <property type="entry name" value="Leu-rich_rpt_typical-subtyp"/>
</dbReference>
<proteinExistence type="predicted"/>
<dbReference type="PANTHER" id="PTHR45712">
    <property type="entry name" value="AGAP008170-PA"/>
    <property type="match status" value="1"/>
</dbReference>
<dbReference type="GO" id="GO:0071944">
    <property type="term" value="C:cell periphery"/>
    <property type="evidence" value="ECO:0007669"/>
    <property type="project" value="UniProtKB-ARBA"/>
</dbReference>
<keyword evidence="1" id="KW-0433">Leucine-rich repeat</keyword>
<accession>A0A835CRL8</accession>